<dbReference type="Pfam" id="PF00004">
    <property type="entry name" value="AAA"/>
    <property type="match status" value="1"/>
</dbReference>
<dbReference type="InterPro" id="IPR027417">
    <property type="entry name" value="P-loop_NTPase"/>
</dbReference>
<accession>A0A9N9KS04</accession>
<organism evidence="3 4">
    <name type="scientific">Hymenoscyphus fraxineus</name>
    <dbReference type="NCBI Taxonomy" id="746836"/>
    <lineage>
        <taxon>Eukaryota</taxon>
        <taxon>Fungi</taxon>
        <taxon>Dikarya</taxon>
        <taxon>Ascomycota</taxon>
        <taxon>Pezizomycotina</taxon>
        <taxon>Leotiomycetes</taxon>
        <taxon>Helotiales</taxon>
        <taxon>Helotiaceae</taxon>
        <taxon>Hymenoscyphus</taxon>
    </lineage>
</organism>
<protein>
    <recommendedName>
        <fullName evidence="2">AAA+ ATPase domain-containing protein</fullName>
    </recommendedName>
</protein>
<dbReference type="InterPro" id="IPR054289">
    <property type="entry name" value="DUF7025"/>
</dbReference>
<dbReference type="InterPro" id="IPR003959">
    <property type="entry name" value="ATPase_AAA_core"/>
</dbReference>
<feature type="region of interest" description="Disordered" evidence="1">
    <location>
        <begin position="361"/>
        <end position="380"/>
    </location>
</feature>
<dbReference type="SUPFAM" id="SSF52540">
    <property type="entry name" value="P-loop containing nucleoside triphosphate hydrolases"/>
    <property type="match status" value="1"/>
</dbReference>
<evidence type="ECO:0000259" key="2">
    <source>
        <dbReference type="SMART" id="SM00382"/>
    </source>
</evidence>
<sequence length="735" mass="84949">MDAPIRYKVIYEDDDRGLVREGEFSATDPGVTANDSIAVPSSVVLDILTYVEIFQQKYTHPRAESGSEFPFKIRKVRYSEMEIRSQSLIAAFRAVVKYYPKQTIEKDKISVEEPYLYVLQNMREIENYVEEAQHSSGPLDGENSPDQTGIKGFEIGGAIRLKQDFQILKSFIDKTWGRKIINELERYRQKPPMATFEMAWMLFKPGTKVIFLYYVGDSQHWMGGIIRRCELESDNERYKLSMWGLDIFRLLTQPNCISRRKYVRYMHKFPGEKQIQQLTVYPIELLVDDTQVALSAGIWDQLQKRGQKYFELMKAVFGKGSLEVTYDGELIGESKLKQYTGNAILAPGVHLNETNTTYRTVHDSEPFDNDESDIGSQLEGKQNERRRLWHDYREIEPSSFTRESPLQLTELHFFLSPPNINGFALRRKDFFGFLVDAIEPLTTNKEVLRTLQIPQDRLDMMTALTHRFEDNSKSWSADFIESKGEGLLFLLHGPSGVGKTYTAECISMYSGTEEGGMELKLAKWFSLAETWGAIMLIDEADVYFERRASGQLQRNSLVSAFLRSMEYYRGILFLTTNRLGHIDDAIISRIHLIIEYKDLTDAARIKIWKQFFTKLSKDRADYAVDPYLEGFVENDEKITSLKWNGREIRNAFQTAVSLAEYSAKTDDPPQKQIIVKKSHLEGVAEMSAVFKKYMKDFKGGAEKRAYIEGARMDDVVRQKKLQVEQARKLARQERE</sequence>
<dbReference type="GO" id="GO:0005524">
    <property type="term" value="F:ATP binding"/>
    <property type="evidence" value="ECO:0007669"/>
    <property type="project" value="InterPro"/>
</dbReference>
<evidence type="ECO:0000313" key="3">
    <source>
        <dbReference type="EMBL" id="CAG8952434.1"/>
    </source>
</evidence>
<name>A0A9N9KS04_9HELO</name>
<evidence type="ECO:0000256" key="1">
    <source>
        <dbReference type="SAM" id="MobiDB-lite"/>
    </source>
</evidence>
<proteinExistence type="predicted"/>
<dbReference type="OrthoDB" id="10042665at2759"/>
<gene>
    <name evidence="3" type="ORF">HYFRA_00001181</name>
</gene>
<reference evidence="3" key="1">
    <citation type="submission" date="2021-07" db="EMBL/GenBank/DDBJ databases">
        <authorList>
            <person name="Durling M."/>
        </authorList>
    </citation>
    <scope>NUCLEOTIDE SEQUENCE</scope>
</reference>
<dbReference type="Pfam" id="PF23232">
    <property type="entry name" value="AAA_lid_13"/>
    <property type="match status" value="1"/>
</dbReference>
<dbReference type="Gene3D" id="3.40.50.300">
    <property type="entry name" value="P-loop containing nucleotide triphosphate hydrolases"/>
    <property type="match status" value="1"/>
</dbReference>
<dbReference type="PANTHER" id="PTHR46411">
    <property type="entry name" value="FAMILY ATPASE, PUTATIVE-RELATED"/>
    <property type="match status" value="1"/>
</dbReference>
<dbReference type="AlphaFoldDB" id="A0A9N9KS04"/>
<comment type="caution">
    <text evidence="3">The sequence shown here is derived from an EMBL/GenBank/DDBJ whole genome shotgun (WGS) entry which is preliminary data.</text>
</comment>
<dbReference type="InterPro" id="IPR056599">
    <property type="entry name" value="AAA_lid_fung"/>
</dbReference>
<dbReference type="PANTHER" id="PTHR46411:SF4">
    <property type="entry name" value="AAA+ ATPASE DOMAIN-CONTAINING PROTEIN"/>
    <property type="match status" value="1"/>
</dbReference>
<feature type="domain" description="AAA+ ATPase" evidence="2">
    <location>
        <begin position="485"/>
        <end position="598"/>
    </location>
</feature>
<keyword evidence="4" id="KW-1185">Reference proteome</keyword>
<dbReference type="Pfam" id="PF22942">
    <property type="entry name" value="DUF7025"/>
    <property type="match status" value="1"/>
</dbReference>
<dbReference type="GO" id="GO:0016887">
    <property type="term" value="F:ATP hydrolysis activity"/>
    <property type="evidence" value="ECO:0007669"/>
    <property type="project" value="InterPro"/>
</dbReference>
<dbReference type="InterPro" id="IPR003593">
    <property type="entry name" value="AAA+_ATPase"/>
</dbReference>
<dbReference type="SMART" id="SM00382">
    <property type="entry name" value="AAA"/>
    <property type="match status" value="1"/>
</dbReference>
<dbReference type="Proteomes" id="UP000696280">
    <property type="component" value="Unassembled WGS sequence"/>
</dbReference>
<evidence type="ECO:0000313" key="4">
    <source>
        <dbReference type="Proteomes" id="UP000696280"/>
    </source>
</evidence>
<dbReference type="EMBL" id="CAJVRL010000045">
    <property type="protein sequence ID" value="CAG8952434.1"/>
    <property type="molecule type" value="Genomic_DNA"/>
</dbReference>